<sequence length="111" mass="12884">MRLLFSFNTKHCCPLFGKISKKVCYFVNEEEPTVLFGVWQETRKLIYSRSHAVSTKRTILSPFAKAYGVLTAYSGMHQFLKAFLRKVQKMIYLGDIKTEKPGMILLDQTRN</sequence>
<reference evidence="1 2" key="1">
    <citation type="journal article" date="2020" name="bioRxiv">
        <title>Sequence and annotation of 42 cannabis genomes reveals extensive copy number variation in cannabinoid synthesis and pathogen resistance genes.</title>
        <authorList>
            <person name="Mckernan K.J."/>
            <person name="Helbert Y."/>
            <person name="Kane L.T."/>
            <person name="Ebling H."/>
            <person name="Zhang L."/>
            <person name="Liu B."/>
            <person name="Eaton Z."/>
            <person name="Mclaughlin S."/>
            <person name="Kingan S."/>
            <person name="Baybayan P."/>
            <person name="Concepcion G."/>
            <person name="Jordan M."/>
            <person name="Riva A."/>
            <person name="Barbazuk W."/>
            <person name="Harkins T."/>
        </authorList>
    </citation>
    <scope>NUCLEOTIDE SEQUENCE [LARGE SCALE GENOMIC DNA]</scope>
    <source>
        <strain evidence="2">cv. Jamaican Lion 4</strain>
        <tissue evidence="1">Leaf</tissue>
    </source>
</reference>
<evidence type="ECO:0000313" key="1">
    <source>
        <dbReference type="EMBL" id="KAF4389123.1"/>
    </source>
</evidence>
<organism evidence="1 2">
    <name type="scientific">Cannabis sativa</name>
    <name type="common">Hemp</name>
    <name type="synonym">Marijuana</name>
    <dbReference type="NCBI Taxonomy" id="3483"/>
    <lineage>
        <taxon>Eukaryota</taxon>
        <taxon>Viridiplantae</taxon>
        <taxon>Streptophyta</taxon>
        <taxon>Embryophyta</taxon>
        <taxon>Tracheophyta</taxon>
        <taxon>Spermatophyta</taxon>
        <taxon>Magnoliopsida</taxon>
        <taxon>eudicotyledons</taxon>
        <taxon>Gunneridae</taxon>
        <taxon>Pentapetalae</taxon>
        <taxon>rosids</taxon>
        <taxon>fabids</taxon>
        <taxon>Rosales</taxon>
        <taxon>Cannabaceae</taxon>
        <taxon>Cannabis</taxon>
    </lineage>
</organism>
<name>A0A7J6H1T2_CANSA</name>
<accession>A0A7J6H1T2</accession>
<dbReference type="AlphaFoldDB" id="A0A7J6H1T2"/>
<proteinExistence type="predicted"/>
<gene>
    <name evidence="1" type="ORF">F8388_026852</name>
</gene>
<comment type="caution">
    <text evidence="1">The sequence shown here is derived from an EMBL/GenBank/DDBJ whole genome shotgun (WGS) entry which is preliminary data.</text>
</comment>
<dbReference type="Proteomes" id="UP000525078">
    <property type="component" value="Unassembled WGS sequence"/>
</dbReference>
<protein>
    <submittedName>
        <fullName evidence="1">Uncharacterized protein</fullName>
    </submittedName>
</protein>
<dbReference type="EMBL" id="JAATIP010000032">
    <property type="protein sequence ID" value="KAF4389123.1"/>
    <property type="molecule type" value="Genomic_DNA"/>
</dbReference>
<evidence type="ECO:0000313" key="2">
    <source>
        <dbReference type="Proteomes" id="UP000525078"/>
    </source>
</evidence>